<dbReference type="Proteomes" id="UP001549920">
    <property type="component" value="Unassembled WGS sequence"/>
</dbReference>
<protein>
    <recommendedName>
        <fullName evidence="3">C2H2-type domain-containing protein</fullName>
    </recommendedName>
</protein>
<evidence type="ECO:0008006" key="3">
    <source>
        <dbReference type="Google" id="ProtNLM"/>
    </source>
</evidence>
<comment type="caution">
    <text evidence="1">The sequence shown here is derived from an EMBL/GenBank/DDBJ whole genome shotgun (WGS) entry which is preliminary data.</text>
</comment>
<reference evidence="1 2" key="1">
    <citation type="submission" date="2024-06" db="EMBL/GenBank/DDBJ databases">
        <title>A chromosome-level genome assembly of beet webworm, Loxostege sticticalis.</title>
        <authorList>
            <person name="Zhang Y."/>
        </authorList>
    </citation>
    <scope>NUCLEOTIDE SEQUENCE [LARGE SCALE GENOMIC DNA]</scope>
    <source>
        <strain evidence="1">AQ026</strain>
        <tissue evidence="1">Whole body</tissue>
    </source>
</reference>
<evidence type="ECO:0000313" key="1">
    <source>
        <dbReference type="EMBL" id="KAL0852842.1"/>
    </source>
</evidence>
<evidence type="ECO:0000313" key="2">
    <source>
        <dbReference type="Proteomes" id="UP001549920"/>
    </source>
</evidence>
<accession>A0ABR3GZB7</accession>
<organism evidence="1 2">
    <name type="scientific">Loxostege sticticalis</name>
    <name type="common">Beet webworm moth</name>
    <dbReference type="NCBI Taxonomy" id="481309"/>
    <lineage>
        <taxon>Eukaryota</taxon>
        <taxon>Metazoa</taxon>
        <taxon>Ecdysozoa</taxon>
        <taxon>Arthropoda</taxon>
        <taxon>Hexapoda</taxon>
        <taxon>Insecta</taxon>
        <taxon>Pterygota</taxon>
        <taxon>Neoptera</taxon>
        <taxon>Endopterygota</taxon>
        <taxon>Lepidoptera</taxon>
        <taxon>Glossata</taxon>
        <taxon>Ditrysia</taxon>
        <taxon>Pyraloidea</taxon>
        <taxon>Crambidae</taxon>
        <taxon>Pyraustinae</taxon>
        <taxon>Loxostege</taxon>
    </lineage>
</organism>
<proteinExistence type="predicted"/>
<name>A0ABR3GZB7_LOXSC</name>
<dbReference type="EMBL" id="JBEUOH010000031">
    <property type="protein sequence ID" value="KAL0852842.1"/>
    <property type="molecule type" value="Genomic_DNA"/>
</dbReference>
<gene>
    <name evidence="1" type="ORF">ABMA27_012642</name>
</gene>
<sequence>MSTGTTDNEASNDVLIVDTNDALLSKLGDLAEKPLMMLFLRLIGNDNKQNTVLTNSQIVDILQKEFDMDIVYTHELEIEVYLNLLKRFLKDWPQWDEFDFAINTLKDQKNIEKMKDMLQTNYEGLKKYLKQTLEAVEPMLRKVIKEVEENTVKEPVHSQDDVGITVHCTRMQLNQLFYRRPHPDLKHTILNIDAGPSKIRVQHIPLEAILNWPSVRINISLNGLVFKRQINHVLSHLLVNKKLNYAVTPPEPLNTNFQMKAQKVTGVVEKANFLAIINKIRNTKMLSSDNNLLDKGVKLVCDVLRSDLEQAPTYMQSPASYRQNLSKYPFVRHLFAEVKSDKFPVNNYDLQLEEKAVPQVLFHFLRFNSETETKIQWDGSFLKIECVLCDCIFTGMNMFMQLQQHFDFHQGEQEWHCTYCQVVLPMEHLAKCRWQHNCDLLRMLLDRQKSVPVSGF</sequence>
<keyword evidence="2" id="KW-1185">Reference proteome</keyword>